<dbReference type="CDD" id="cd02966">
    <property type="entry name" value="TlpA_like_family"/>
    <property type="match status" value="1"/>
</dbReference>
<sequence length="193" mass="21352">MNQRLFSMIVMVLLLGIAIILVLNTYKDRANDEPSTPVQEASPSSELQSSGLGKGDVAPDFTLKTLEGKEKSLSDFRGKKVILNFWATWCPPCKAEIPHMVKFYGENAKSSNVEIVAVNLTAQDKGEETIRNFVKEYKMPFPVLLDSAGDIGSKYGAFAIPTSYIIDSKGVIREKIVGPMNEEMMSDLLKNIE</sequence>
<feature type="compositionally biased region" description="Polar residues" evidence="2">
    <location>
        <begin position="33"/>
        <end position="51"/>
    </location>
</feature>
<keyword evidence="1" id="KW-1015">Disulfide bond</keyword>
<evidence type="ECO:0000313" key="5">
    <source>
        <dbReference type="EMBL" id="RDI41004.1"/>
    </source>
</evidence>
<evidence type="ECO:0000259" key="4">
    <source>
        <dbReference type="PROSITE" id="PS51352"/>
    </source>
</evidence>
<dbReference type="InterPro" id="IPR013766">
    <property type="entry name" value="Thioredoxin_domain"/>
</dbReference>
<evidence type="ECO:0000256" key="3">
    <source>
        <dbReference type="SAM" id="Phobius"/>
    </source>
</evidence>
<dbReference type="InterPro" id="IPR000866">
    <property type="entry name" value="AhpC/TSA"/>
</dbReference>
<dbReference type="InterPro" id="IPR036249">
    <property type="entry name" value="Thioredoxin-like_sf"/>
</dbReference>
<dbReference type="Pfam" id="PF00578">
    <property type="entry name" value="AhpC-TSA"/>
    <property type="match status" value="1"/>
</dbReference>
<dbReference type="RefSeq" id="WP_114746288.1">
    <property type="nucleotide sequence ID" value="NZ_QQAY01000010.1"/>
</dbReference>
<dbReference type="PROSITE" id="PS00194">
    <property type="entry name" value="THIOREDOXIN_1"/>
    <property type="match status" value="1"/>
</dbReference>
<comment type="caution">
    <text evidence="5">The sequence shown here is derived from an EMBL/GenBank/DDBJ whole genome shotgun (WGS) entry which is preliminary data.</text>
</comment>
<evidence type="ECO:0000256" key="1">
    <source>
        <dbReference type="ARBA" id="ARBA00023157"/>
    </source>
</evidence>
<accession>A0A370GF20</accession>
<dbReference type="PANTHER" id="PTHR42852:SF13">
    <property type="entry name" value="PROTEIN DIPZ"/>
    <property type="match status" value="1"/>
</dbReference>
<keyword evidence="3" id="KW-0472">Membrane</keyword>
<keyword evidence="3" id="KW-0812">Transmembrane</keyword>
<evidence type="ECO:0000313" key="6">
    <source>
        <dbReference type="Proteomes" id="UP000255326"/>
    </source>
</evidence>
<dbReference type="GO" id="GO:0016209">
    <property type="term" value="F:antioxidant activity"/>
    <property type="evidence" value="ECO:0007669"/>
    <property type="project" value="InterPro"/>
</dbReference>
<dbReference type="OrthoDB" id="25753at2"/>
<protein>
    <submittedName>
        <fullName evidence="5">DsbE subfamily thiol:disulfide oxidoreductase</fullName>
    </submittedName>
</protein>
<reference evidence="5 6" key="1">
    <citation type="submission" date="2018-07" db="EMBL/GenBank/DDBJ databases">
        <title>Genomic Encyclopedia of Type Strains, Phase IV (KMG-IV): sequencing the most valuable type-strain genomes for metagenomic binning, comparative biology and taxonomic classification.</title>
        <authorList>
            <person name="Goeker M."/>
        </authorList>
    </citation>
    <scope>NUCLEOTIDE SEQUENCE [LARGE SCALE GENOMIC DNA]</scope>
    <source>
        <strain evidence="5 6">DSM 25281</strain>
    </source>
</reference>
<dbReference type="SUPFAM" id="SSF52833">
    <property type="entry name" value="Thioredoxin-like"/>
    <property type="match status" value="1"/>
</dbReference>
<dbReference type="EMBL" id="QQAY01000010">
    <property type="protein sequence ID" value="RDI41004.1"/>
    <property type="molecule type" value="Genomic_DNA"/>
</dbReference>
<proteinExistence type="predicted"/>
<dbReference type="GO" id="GO:0016491">
    <property type="term" value="F:oxidoreductase activity"/>
    <property type="evidence" value="ECO:0007669"/>
    <property type="project" value="InterPro"/>
</dbReference>
<feature type="region of interest" description="Disordered" evidence="2">
    <location>
        <begin position="32"/>
        <end position="56"/>
    </location>
</feature>
<organism evidence="5 6">
    <name type="scientific">Falsibacillus pallidus</name>
    <dbReference type="NCBI Taxonomy" id="493781"/>
    <lineage>
        <taxon>Bacteria</taxon>
        <taxon>Bacillati</taxon>
        <taxon>Bacillota</taxon>
        <taxon>Bacilli</taxon>
        <taxon>Bacillales</taxon>
        <taxon>Bacillaceae</taxon>
        <taxon>Falsibacillus</taxon>
    </lineage>
</organism>
<evidence type="ECO:0000256" key="2">
    <source>
        <dbReference type="SAM" id="MobiDB-lite"/>
    </source>
</evidence>
<feature type="transmembrane region" description="Helical" evidence="3">
    <location>
        <begin position="6"/>
        <end position="26"/>
    </location>
</feature>
<gene>
    <name evidence="5" type="ORF">DFR59_1105</name>
</gene>
<feature type="domain" description="Thioredoxin" evidence="4">
    <location>
        <begin position="52"/>
        <end position="193"/>
    </location>
</feature>
<dbReference type="Gene3D" id="3.40.30.10">
    <property type="entry name" value="Glutaredoxin"/>
    <property type="match status" value="1"/>
</dbReference>
<keyword evidence="6" id="KW-1185">Reference proteome</keyword>
<keyword evidence="3" id="KW-1133">Transmembrane helix</keyword>
<dbReference type="InterPro" id="IPR017937">
    <property type="entry name" value="Thioredoxin_CS"/>
</dbReference>
<dbReference type="Proteomes" id="UP000255326">
    <property type="component" value="Unassembled WGS sequence"/>
</dbReference>
<dbReference type="PROSITE" id="PS51352">
    <property type="entry name" value="THIOREDOXIN_2"/>
    <property type="match status" value="1"/>
</dbReference>
<dbReference type="InterPro" id="IPR050553">
    <property type="entry name" value="Thioredoxin_ResA/DsbE_sf"/>
</dbReference>
<dbReference type="PANTHER" id="PTHR42852">
    <property type="entry name" value="THIOL:DISULFIDE INTERCHANGE PROTEIN DSBE"/>
    <property type="match status" value="1"/>
</dbReference>
<name>A0A370GF20_9BACI</name>
<dbReference type="AlphaFoldDB" id="A0A370GF20"/>